<keyword evidence="4 11" id="KW-0808">Transferase</keyword>
<dbReference type="InterPro" id="IPR009014">
    <property type="entry name" value="Transketo_C/PFOR_II"/>
</dbReference>
<dbReference type="InterPro" id="IPR005474">
    <property type="entry name" value="Transketolase_N"/>
</dbReference>
<evidence type="ECO:0000256" key="5">
    <source>
        <dbReference type="ARBA" id="ARBA00022723"/>
    </source>
</evidence>
<keyword evidence="7 11" id="KW-0460">Magnesium</keyword>
<sequence length="668" mass="70989">MVETEAAGGIRRMAHALRFLAADAVEAAKSGHPGMPLGMADLAAVLFSRHLKFDAARPDWADRDRFVLSNGHGSMLLYGLLHLTGYPGVGLDELKQFRRAHARAAGHPEYRHFPGIETTTGPLGQGIATAVGMALAERMMNARFGDELVDHRTYVFCGDGCLMEGISQEAISLAGHLRLSRLTVIFDDNGTTIDGPTAVSTSDDQVKRFEASNWAAIAVDGHDPEAIDAALRCARASDRPTLIAARTRIGFGAPTKEGRSVVHGSPLGEAELAGLRQALDWPYPAFEIPSDIAEAWRAVGRRGETESAAWRRRLDQAEPARRAEFERRTAGLLPQGLKAAVEAALAALAETPQAIPVRQASRDAVGLLSRHMPEMTGGSADLTSSVLSQAEGMSPLAPGAFAGSHVAYGIREHAMAAALNGMALHGGLLPYGATYLTFSDYCRPSIRLAALMGIRVVFLFTHDSIGVGEDGPTHQPVEQLASLRAIPGLKVYRPADAVEALECWYDAVAGTGPSVMVAARQKVEPVRLAPASQMLSRRGAYVLAEAEGPRDVTLLATGSEVSLAVAARDLLAGRGVAAAVVSMPCWERFAEQPADYRRSVLGAAPRFAVEAASPFGWTRFVPDEDHVFGVTGFGFSGPGPEVYRSFGLTPEGIAARVLEALGRPATAE</sequence>
<evidence type="ECO:0000256" key="9">
    <source>
        <dbReference type="ARBA" id="ARBA00049473"/>
    </source>
</evidence>
<dbReference type="Proteomes" id="UP001242480">
    <property type="component" value="Unassembled WGS sequence"/>
</dbReference>
<comment type="caution">
    <text evidence="13">The sequence shown here is derived from an EMBL/GenBank/DDBJ whole genome shotgun (WGS) entry which is preliminary data.</text>
</comment>
<comment type="catalytic activity">
    <reaction evidence="9 11">
        <text>D-sedoheptulose 7-phosphate + D-glyceraldehyde 3-phosphate = aldehydo-D-ribose 5-phosphate + D-xylulose 5-phosphate</text>
        <dbReference type="Rhea" id="RHEA:10508"/>
        <dbReference type="ChEBI" id="CHEBI:57483"/>
        <dbReference type="ChEBI" id="CHEBI:57737"/>
        <dbReference type="ChEBI" id="CHEBI:58273"/>
        <dbReference type="ChEBI" id="CHEBI:59776"/>
        <dbReference type="EC" id="2.2.1.1"/>
    </reaction>
</comment>
<comment type="subunit">
    <text evidence="2 11">Homodimer.</text>
</comment>
<dbReference type="InterPro" id="IPR029061">
    <property type="entry name" value="THDP-binding"/>
</dbReference>
<dbReference type="InterPro" id="IPR005478">
    <property type="entry name" value="Transketolase_bac-like"/>
</dbReference>
<feature type="domain" description="Transketolase-like pyrimidine-binding" evidence="12">
    <location>
        <begin position="355"/>
        <end position="526"/>
    </location>
</feature>
<comment type="cofactor">
    <cofactor evidence="11">
        <name>Mg(2+)</name>
        <dbReference type="ChEBI" id="CHEBI:18420"/>
    </cofactor>
    <cofactor evidence="11">
        <name>Ca(2+)</name>
        <dbReference type="ChEBI" id="CHEBI:29108"/>
    </cofactor>
    <cofactor evidence="11">
        <name>Mn(2+)</name>
        <dbReference type="ChEBI" id="CHEBI:29035"/>
    </cofactor>
    <cofactor evidence="11">
        <name>Co(2+)</name>
        <dbReference type="ChEBI" id="CHEBI:48828"/>
    </cofactor>
    <text evidence="11">Binds 1 Mg(2+) ion per subunit. Can also utilize other divalent metal cations, such as Ca(2+), Mn(2+) and Co(2+).</text>
</comment>
<dbReference type="CDD" id="cd02012">
    <property type="entry name" value="TPP_TK"/>
    <property type="match status" value="1"/>
</dbReference>
<gene>
    <name evidence="13" type="ORF">QO011_007222</name>
</gene>
<comment type="similarity">
    <text evidence="1 11">Belongs to the transketolase family.</text>
</comment>
<keyword evidence="8 11" id="KW-0786">Thiamine pyrophosphate</keyword>
<evidence type="ECO:0000313" key="13">
    <source>
        <dbReference type="EMBL" id="MDQ0474182.1"/>
    </source>
</evidence>
<dbReference type="EMBL" id="JAUSVX010000021">
    <property type="protein sequence ID" value="MDQ0474182.1"/>
    <property type="molecule type" value="Genomic_DNA"/>
</dbReference>
<accession>A0ABU0JM32</accession>
<proteinExistence type="inferred from homology"/>
<organism evidence="13 14">
    <name type="scientific">Labrys wisconsinensis</name>
    <dbReference type="NCBI Taxonomy" id="425677"/>
    <lineage>
        <taxon>Bacteria</taxon>
        <taxon>Pseudomonadati</taxon>
        <taxon>Pseudomonadota</taxon>
        <taxon>Alphaproteobacteria</taxon>
        <taxon>Hyphomicrobiales</taxon>
        <taxon>Xanthobacteraceae</taxon>
        <taxon>Labrys</taxon>
    </lineage>
</organism>
<dbReference type="GO" id="GO:0004802">
    <property type="term" value="F:transketolase activity"/>
    <property type="evidence" value="ECO:0007669"/>
    <property type="project" value="UniProtKB-EC"/>
</dbReference>
<evidence type="ECO:0000256" key="7">
    <source>
        <dbReference type="ARBA" id="ARBA00022842"/>
    </source>
</evidence>
<comment type="function">
    <text evidence="11">Catalyzes the transfer of a two-carbon ketol group from a ketose donor to an aldose acceptor, via a covalent intermediate with the cofactor thiamine pyrophosphate.</text>
</comment>
<dbReference type="Pfam" id="PF00456">
    <property type="entry name" value="Transketolase_N"/>
    <property type="match status" value="1"/>
</dbReference>
<evidence type="ECO:0000313" key="14">
    <source>
        <dbReference type="Proteomes" id="UP001242480"/>
    </source>
</evidence>
<evidence type="ECO:0000256" key="3">
    <source>
        <dbReference type="ARBA" id="ARBA00013152"/>
    </source>
</evidence>
<dbReference type="Pfam" id="PF02779">
    <property type="entry name" value="Transket_pyr"/>
    <property type="match status" value="1"/>
</dbReference>
<evidence type="ECO:0000256" key="6">
    <source>
        <dbReference type="ARBA" id="ARBA00022837"/>
    </source>
</evidence>
<dbReference type="EC" id="2.2.1.1" evidence="3 10"/>
<dbReference type="SMART" id="SM00861">
    <property type="entry name" value="Transket_pyr"/>
    <property type="match status" value="1"/>
</dbReference>
<evidence type="ECO:0000256" key="1">
    <source>
        <dbReference type="ARBA" id="ARBA00007131"/>
    </source>
</evidence>
<dbReference type="SUPFAM" id="SSF52518">
    <property type="entry name" value="Thiamin diphosphate-binding fold (THDP-binding)"/>
    <property type="match status" value="2"/>
</dbReference>
<evidence type="ECO:0000256" key="2">
    <source>
        <dbReference type="ARBA" id="ARBA00011738"/>
    </source>
</evidence>
<dbReference type="RefSeq" id="WP_307283376.1">
    <property type="nucleotide sequence ID" value="NZ_JAUSVX010000021.1"/>
</dbReference>
<dbReference type="PROSITE" id="PS00802">
    <property type="entry name" value="TRANSKETOLASE_2"/>
    <property type="match status" value="1"/>
</dbReference>
<keyword evidence="6 11" id="KW-0106">Calcium</keyword>
<dbReference type="NCBIfam" id="TIGR00232">
    <property type="entry name" value="tktlase_bact"/>
    <property type="match status" value="1"/>
</dbReference>
<evidence type="ECO:0000256" key="8">
    <source>
        <dbReference type="ARBA" id="ARBA00023052"/>
    </source>
</evidence>
<evidence type="ECO:0000256" key="11">
    <source>
        <dbReference type="RuleBase" id="RU004996"/>
    </source>
</evidence>
<dbReference type="InterPro" id="IPR049557">
    <property type="entry name" value="Transketolase_CS"/>
</dbReference>
<dbReference type="SUPFAM" id="SSF52922">
    <property type="entry name" value="TK C-terminal domain-like"/>
    <property type="match status" value="1"/>
</dbReference>
<dbReference type="Gene3D" id="3.40.50.970">
    <property type="match status" value="2"/>
</dbReference>
<comment type="cofactor">
    <cofactor evidence="11">
        <name>thiamine diphosphate</name>
        <dbReference type="ChEBI" id="CHEBI:58937"/>
    </cofactor>
    <text evidence="11">Binds 1 thiamine pyrophosphate per subunit.</text>
</comment>
<dbReference type="PANTHER" id="PTHR43522:SF2">
    <property type="entry name" value="TRANSKETOLASE 1-RELATED"/>
    <property type="match status" value="1"/>
</dbReference>
<evidence type="ECO:0000256" key="10">
    <source>
        <dbReference type="NCBIfam" id="TIGR00232"/>
    </source>
</evidence>
<dbReference type="PROSITE" id="PS00801">
    <property type="entry name" value="TRANSKETOLASE_1"/>
    <property type="match status" value="1"/>
</dbReference>
<protein>
    <recommendedName>
        <fullName evidence="3 10">Transketolase</fullName>
        <ecNumber evidence="3 10">2.2.1.1</ecNumber>
    </recommendedName>
</protein>
<evidence type="ECO:0000256" key="4">
    <source>
        <dbReference type="ARBA" id="ARBA00022679"/>
    </source>
</evidence>
<reference evidence="13 14" key="1">
    <citation type="submission" date="2023-07" db="EMBL/GenBank/DDBJ databases">
        <title>Genomic Encyclopedia of Type Strains, Phase IV (KMG-IV): sequencing the most valuable type-strain genomes for metagenomic binning, comparative biology and taxonomic classification.</title>
        <authorList>
            <person name="Goeker M."/>
        </authorList>
    </citation>
    <scope>NUCLEOTIDE SEQUENCE [LARGE SCALE GENOMIC DNA]</scope>
    <source>
        <strain evidence="13 14">DSM 19619</strain>
    </source>
</reference>
<name>A0ABU0JM32_9HYPH</name>
<dbReference type="Pfam" id="PF22613">
    <property type="entry name" value="Transketolase_C_1"/>
    <property type="match status" value="1"/>
</dbReference>
<keyword evidence="5 11" id="KW-0479">Metal-binding</keyword>
<dbReference type="InterPro" id="IPR005475">
    <property type="entry name" value="Transketolase-like_Pyr-bd"/>
</dbReference>
<dbReference type="CDD" id="cd07033">
    <property type="entry name" value="TPP_PYR_DXS_TK_like"/>
    <property type="match status" value="1"/>
</dbReference>
<evidence type="ECO:0000259" key="12">
    <source>
        <dbReference type="SMART" id="SM00861"/>
    </source>
</evidence>
<dbReference type="Gene3D" id="3.40.50.920">
    <property type="match status" value="1"/>
</dbReference>
<dbReference type="InterPro" id="IPR055152">
    <property type="entry name" value="Transketolase-like_C_2"/>
</dbReference>
<dbReference type="InterPro" id="IPR020826">
    <property type="entry name" value="Transketolase_BS"/>
</dbReference>
<keyword evidence="14" id="KW-1185">Reference proteome</keyword>
<dbReference type="PANTHER" id="PTHR43522">
    <property type="entry name" value="TRANSKETOLASE"/>
    <property type="match status" value="1"/>
</dbReference>
<dbReference type="InterPro" id="IPR033247">
    <property type="entry name" value="Transketolase_fam"/>
</dbReference>